<sequence length="84" mass="9682">MAHDHAALSYMLAANSCLSALLNYDGWQMESCMLVDFSEEEEEVRIWSLSVETSRYIGLPFKRWGIRSNVCPWIMATTLKFVCQ</sequence>
<comment type="caution">
    <text evidence="1">The sequence shown here is derived from an EMBL/GenBank/DDBJ whole genome shotgun (WGS) entry which is preliminary data.</text>
</comment>
<evidence type="ECO:0000313" key="2">
    <source>
        <dbReference type="Proteomes" id="UP001558613"/>
    </source>
</evidence>
<dbReference type="Proteomes" id="UP001558613">
    <property type="component" value="Unassembled WGS sequence"/>
</dbReference>
<keyword evidence="2" id="KW-1185">Reference proteome</keyword>
<evidence type="ECO:0000313" key="1">
    <source>
        <dbReference type="EMBL" id="KAL1267467.1"/>
    </source>
</evidence>
<reference evidence="1 2" key="1">
    <citation type="submission" date="2023-09" db="EMBL/GenBank/DDBJ databases">
        <authorList>
            <person name="Wang M."/>
        </authorList>
    </citation>
    <scope>NUCLEOTIDE SEQUENCE [LARGE SCALE GENOMIC DNA]</scope>
    <source>
        <strain evidence="1">GT-2023</strain>
        <tissue evidence="1">Liver</tissue>
    </source>
</reference>
<gene>
    <name evidence="1" type="ORF">QQF64_032830</name>
</gene>
<dbReference type="EMBL" id="JAYMGO010000009">
    <property type="protein sequence ID" value="KAL1267467.1"/>
    <property type="molecule type" value="Genomic_DNA"/>
</dbReference>
<protein>
    <submittedName>
        <fullName evidence="1">Uncharacterized protein</fullName>
    </submittedName>
</protein>
<organism evidence="1 2">
    <name type="scientific">Cirrhinus molitorella</name>
    <name type="common">mud carp</name>
    <dbReference type="NCBI Taxonomy" id="172907"/>
    <lineage>
        <taxon>Eukaryota</taxon>
        <taxon>Metazoa</taxon>
        <taxon>Chordata</taxon>
        <taxon>Craniata</taxon>
        <taxon>Vertebrata</taxon>
        <taxon>Euteleostomi</taxon>
        <taxon>Actinopterygii</taxon>
        <taxon>Neopterygii</taxon>
        <taxon>Teleostei</taxon>
        <taxon>Ostariophysi</taxon>
        <taxon>Cypriniformes</taxon>
        <taxon>Cyprinidae</taxon>
        <taxon>Labeoninae</taxon>
        <taxon>Labeonini</taxon>
        <taxon>Cirrhinus</taxon>
    </lineage>
</organism>
<proteinExistence type="predicted"/>
<name>A0ABR3MS49_9TELE</name>
<accession>A0ABR3MS49</accession>